<sequence length="309" mass="34734">MRNFPARRSFQLEEHFLNCYRIGPIRLLVVVTFLASIIGGCANWVDRSTDSSKLIQTNNPLMVGSESSRSIVLSVGFHPIESEQVDADRIASLWQWVDEMVIEPGQRNRLADNGIRIGKVIREDTFRARLSEMSGPHDVIDMFLSEADVGSEVSQGSKRIPMRFGKRYELPLRQPRSGEHVTLVRLNDSLVGKTLLDPQYLLAITPTKASTAGQIRLQCRPEIQHGSMRQKWVSSDSALRIDSRRDTWSLESLDIEFQGSEGDLFLIAGSLPTRGFGKEMMTGNSADNIEQQVVVLLKIEKLPTMSESF</sequence>
<keyword evidence="2" id="KW-1185">Reference proteome</keyword>
<evidence type="ECO:0000313" key="1">
    <source>
        <dbReference type="EMBL" id="TWT82877.1"/>
    </source>
</evidence>
<evidence type="ECO:0000313" key="2">
    <source>
        <dbReference type="Proteomes" id="UP000315010"/>
    </source>
</evidence>
<dbReference type="AlphaFoldDB" id="A0A5C5Z732"/>
<reference evidence="1 2" key="1">
    <citation type="submission" date="2019-02" db="EMBL/GenBank/DDBJ databases">
        <title>Deep-cultivation of Planctomycetes and their phenomic and genomic characterization uncovers novel biology.</title>
        <authorList>
            <person name="Wiegand S."/>
            <person name="Jogler M."/>
            <person name="Boedeker C."/>
            <person name="Pinto D."/>
            <person name="Vollmers J."/>
            <person name="Rivas-Marin E."/>
            <person name="Kohn T."/>
            <person name="Peeters S.H."/>
            <person name="Heuer A."/>
            <person name="Rast P."/>
            <person name="Oberbeckmann S."/>
            <person name="Bunk B."/>
            <person name="Jeske O."/>
            <person name="Meyerdierks A."/>
            <person name="Storesund J.E."/>
            <person name="Kallscheuer N."/>
            <person name="Luecker S."/>
            <person name="Lage O.M."/>
            <person name="Pohl T."/>
            <person name="Merkel B.J."/>
            <person name="Hornburger P."/>
            <person name="Mueller R.-W."/>
            <person name="Bruemmer F."/>
            <person name="Labrenz M."/>
            <person name="Spormann A.M."/>
            <person name="Op Den Camp H."/>
            <person name="Overmann J."/>
            <person name="Amann R."/>
            <person name="Jetten M.S.M."/>
            <person name="Mascher T."/>
            <person name="Medema M.H."/>
            <person name="Devos D.P."/>
            <person name="Kaster A.-K."/>
            <person name="Ovreas L."/>
            <person name="Rohde M."/>
            <person name="Galperin M.Y."/>
            <person name="Jogler C."/>
        </authorList>
    </citation>
    <scope>NUCLEOTIDE SEQUENCE [LARGE SCALE GENOMIC DNA]</scope>
    <source>
        <strain evidence="1 2">CA13</strain>
    </source>
</reference>
<dbReference type="Proteomes" id="UP000315010">
    <property type="component" value="Unassembled WGS sequence"/>
</dbReference>
<organism evidence="1 2">
    <name type="scientific">Novipirellula herctigrandis</name>
    <dbReference type="NCBI Taxonomy" id="2527986"/>
    <lineage>
        <taxon>Bacteria</taxon>
        <taxon>Pseudomonadati</taxon>
        <taxon>Planctomycetota</taxon>
        <taxon>Planctomycetia</taxon>
        <taxon>Pirellulales</taxon>
        <taxon>Pirellulaceae</taxon>
        <taxon>Novipirellula</taxon>
    </lineage>
</organism>
<name>A0A5C5Z732_9BACT</name>
<dbReference type="EMBL" id="SJPJ01000001">
    <property type="protein sequence ID" value="TWT82877.1"/>
    <property type="molecule type" value="Genomic_DNA"/>
</dbReference>
<accession>A0A5C5Z732</accession>
<gene>
    <name evidence="1" type="ORF">CA13_43400</name>
</gene>
<protein>
    <submittedName>
        <fullName evidence="1">Uncharacterized protein</fullName>
    </submittedName>
</protein>
<comment type="caution">
    <text evidence="1">The sequence shown here is derived from an EMBL/GenBank/DDBJ whole genome shotgun (WGS) entry which is preliminary data.</text>
</comment>
<proteinExistence type="predicted"/>